<proteinExistence type="predicted"/>
<accession>A0A917AUN2</accession>
<dbReference type="SUPFAM" id="SSF101386">
    <property type="entry name" value="all-alpha NTP pyrophosphatases"/>
    <property type="match status" value="1"/>
</dbReference>
<reference evidence="2" key="2">
    <citation type="submission" date="2020-09" db="EMBL/GenBank/DDBJ databases">
        <authorList>
            <person name="Sun Q."/>
            <person name="Zhou Y."/>
        </authorList>
    </citation>
    <scope>NUCLEOTIDE SEQUENCE</scope>
    <source>
        <strain evidence="2">CGMCC 1.15388</strain>
    </source>
</reference>
<dbReference type="GO" id="GO:0046052">
    <property type="term" value="P:UTP catabolic process"/>
    <property type="evidence" value="ECO:0007669"/>
    <property type="project" value="TreeGrafter"/>
</dbReference>
<dbReference type="PANTHER" id="PTHR30522:SF0">
    <property type="entry name" value="NUCLEOSIDE TRIPHOSPHATE PYROPHOSPHOHYDROLASE"/>
    <property type="match status" value="1"/>
</dbReference>
<comment type="caution">
    <text evidence="2">The sequence shown here is derived from an EMBL/GenBank/DDBJ whole genome shotgun (WGS) entry which is preliminary data.</text>
</comment>
<dbReference type="InterPro" id="IPR004518">
    <property type="entry name" value="MazG-like_dom"/>
</dbReference>
<dbReference type="CDD" id="cd11528">
    <property type="entry name" value="NTP-PPase_MazG_Nterm"/>
    <property type="match status" value="1"/>
</dbReference>
<dbReference type="GO" id="GO:0046061">
    <property type="term" value="P:dATP catabolic process"/>
    <property type="evidence" value="ECO:0007669"/>
    <property type="project" value="TreeGrafter"/>
</dbReference>
<gene>
    <name evidence="2" type="ORF">GCM10011401_24070</name>
</gene>
<evidence type="ECO:0000259" key="1">
    <source>
        <dbReference type="Pfam" id="PF03819"/>
    </source>
</evidence>
<dbReference type="RefSeq" id="WP_188686079.1">
    <property type="nucleotide sequence ID" value="NZ_BMIS01000013.1"/>
</dbReference>
<dbReference type="GO" id="GO:0046081">
    <property type="term" value="P:dUTP catabolic process"/>
    <property type="evidence" value="ECO:0007669"/>
    <property type="project" value="TreeGrafter"/>
</dbReference>
<dbReference type="InterPro" id="IPR011551">
    <property type="entry name" value="NTP_PyrPHydrolase_MazG"/>
</dbReference>
<dbReference type="Proteomes" id="UP000633136">
    <property type="component" value="Unassembled WGS sequence"/>
</dbReference>
<dbReference type="GO" id="GO:0047429">
    <property type="term" value="F:nucleoside triphosphate diphosphatase activity"/>
    <property type="evidence" value="ECO:0007669"/>
    <property type="project" value="TreeGrafter"/>
</dbReference>
<dbReference type="Gene3D" id="1.10.287.1080">
    <property type="entry name" value="MazG-like"/>
    <property type="match status" value="1"/>
</dbReference>
<protein>
    <recommendedName>
        <fullName evidence="1">NTP pyrophosphohydrolase MazG-like domain-containing protein</fullName>
    </recommendedName>
</protein>
<reference evidence="2" key="1">
    <citation type="journal article" date="2014" name="Int. J. Syst. Evol. Microbiol.">
        <title>Complete genome sequence of Corynebacterium casei LMG S-19264T (=DSM 44701T), isolated from a smear-ripened cheese.</title>
        <authorList>
            <consortium name="US DOE Joint Genome Institute (JGI-PGF)"/>
            <person name="Walter F."/>
            <person name="Albersmeier A."/>
            <person name="Kalinowski J."/>
            <person name="Ruckert C."/>
        </authorList>
    </citation>
    <scope>NUCLEOTIDE SEQUENCE</scope>
    <source>
        <strain evidence="2">CGMCC 1.15388</strain>
    </source>
</reference>
<dbReference type="InterPro" id="IPR048015">
    <property type="entry name" value="NTP-PPase_MazG-like_N"/>
</dbReference>
<dbReference type="GO" id="GO:0006203">
    <property type="term" value="P:dGTP catabolic process"/>
    <property type="evidence" value="ECO:0007669"/>
    <property type="project" value="TreeGrafter"/>
</dbReference>
<dbReference type="PANTHER" id="PTHR30522">
    <property type="entry name" value="NUCLEOSIDE TRIPHOSPHATE PYROPHOSPHOHYDROLASE"/>
    <property type="match status" value="1"/>
</dbReference>
<sequence>MTTPPEDPFAKLQWVIASLREHCPWTAELTHEALTPYLAEESQEVIEEIDAGVLGDPLRRELGDLLLQIVLHAQIASERGDFDFGGVAEAITAKLIRRSPHVFTSEGELSPTQASLEEIDAAWQRIKQQEKSEEAAGEQGRS</sequence>
<feature type="domain" description="NTP pyrophosphohydrolase MazG-like" evidence="1">
    <location>
        <begin position="30"/>
        <end position="103"/>
    </location>
</feature>
<name>A0A917AUN2_9MICC</name>
<dbReference type="AlphaFoldDB" id="A0A917AUN2"/>
<organism evidence="2 3">
    <name type="scientific">Nesterenkonia cremea</name>
    <dbReference type="NCBI Taxonomy" id="1882340"/>
    <lineage>
        <taxon>Bacteria</taxon>
        <taxon>Bacillati</taxon>
        <taxon>Actinomycetota</taxon>
        <taxon>Actinomycetes</taxon>
        <taxon>Micrococcales</taxon>
        <taxon>Micrococcaceae</taxon>
        <taxon>Nesterenkonia</taxon>
    </lineage>
</organism>
<dbReference type="Pfam" id="PF03819">
    <property type="entry name" value="MazG"/>
    <property type="match status" value="1"/>
</dbReference>
<dbReference type="GO" id="GO:0046047">
    <property type="term" value="P:TTP catabolic process"/>
    <property type="evidence" value="ECO:0007669"/>
    <property type="project" value="TreeGrafter"/>
</dbReference>
<evidence type="ECO:0000313" key="2">
    <source>
        <dbReference type="EMBL" id="GGE75886.1"/>
    </source>
</evidence>
<evidence type="ECO:0000313" key="3">
    <source>
        <dbReference type="Proteomes" id="UP000633136"/>
    </source>
</evidence>
<dbReference type="GO" id="GO:0046076">
    <property type="term" value="P:dTTP catabolic process"/>
    <property type="evidence" value="ECO:0007669"/>
    <property type="project" value="TreeGrafter"/>
</dbReference>
<keyword evidence="3" id="KW-1185">Reference proteome</keyword>
<dbReference type="EMBL" id="BMIS01000013">
    <property type="protein sequence ID" value="GGE75886.1"/>
    <property type="molecule type" value="Genomic_DNA"/>
</dbReference>